<protein>
    <recommendedName>
        <fullName evidence="9">Phosphopantetheine adenylyltransferase</fullName>
        <ecNumber evidence="9">2.7.7.3</ecNumber>
    </recommendedName>
    <alternativeName>
        <fullName evidence="9">Dephospho-CoA pyrophosphorylase</fullName>
    </alternativeName>
    <alternativeName>
        <fullName evidence="9">Pantetheine-phosphate adenylyltransferase</fullName>
        <shortName evidence="9">PPAT</shortName>
    </alternativeName>
</protein>
<evidence type="ECO:0000256" key="9">
    <source>
        <dbReference type="HAMAP-Rule" id="MF_00151"/>
    </source>
</evidence>
<keyword evidence="4 9" id="KW-0547">Nucleotide-binding</keyword>
<organism evidence="11">
    <name type="scientific">Candidatus Caldatribacterium californiense</name>
    <dbReference type="NCBI Taxonomy" id="1454726"/>
    <lineage>
        <taxon>Bacteria</taxon>
        <taxon>Pseudomonadati</taxon>
        <taxon>Atribacterota</taxon>
        <taxon>Atribacteria</taxon>
        <taxon>Atribacterales</taxon>
        <taxon>Candidatus Caldatribacteriaceae</taxon>
        <taxon>Candidatus Caldatribacterium</taxon>
    </lineage>
</organism>
<dbReference type="Gene3D" id="3.40.50.620">
    <property type="entry name" value="HUPs"/>
    <property type="match status" value="1"/>
</dbReference>
<accession>A0A7V3YFC9</accession>
<comment type="subunit">
    <text evidence="9">Homohexamer.</text>
</comment>
<feature type="site" description="Transition state stabilizer" evidence="9">
    <location>
        <position position="17"/>
    </location>
</feature>
<keyword evidence="5 9" id="KW-0067">ATP-binding</keyword>
<feature type="binding site" evidence="9">
    <location>
        <position position="41"/>
    </location>
    <ligand>
        <name>substrate</name>
    </ligand>
</feature>
<feature type="binding site" evidence="9">
    <location>
        <position position="87"/>
    </location>
    <ligand>
        <name>substrate</name>
    </ligand>
</feature>
<dbReference type="InterPro" id="IPR004821">
    <property type="entry name" value="Cyt_trans-like"/>
</dbReference>
<dbReference type="InterPro" id="IPR014729">
    <property type="entry name" value="Rossmann-like_a/b/a_fold"/>
</dbReference>
<dbReference type="Pfam" id="PF01467">
    <property type="entry name" value="CTP_transf_like"/>
    <property type="match status" value="1"/>
</dbReference>
<comment type="caution">
    <text evidence="11">The sequence shown here is derived from an EMBL/GenBank/DDBJ whole genome shotgun (WGS) entry which is preliminary data.</text>
</comment>
<dbReference type="UniPathway" id="UPA00241">
    <property type="reaction ID" value="UER00355"/>
</dbReference>
<keyword evidence="7 9" id="KW-0173">Coenzyme A biosynthesis</keyword>
<feature type="binding site" evidence="9">
    <location>
        <begin position="88"/>
        <end position="90"/>
    </location>
    <ligand>
        <name>ATP</name>
        <dbReference type="ChEBI" id="CHEBI:30616"/>
    </ligand>
</feature>
<dbReference type="AlphaFoldDB" id="A0A7V3YFC9"/>
<comment type="catalytic activity">
    <reaction evidence="8 9">
        <text>(R)-4'-phosphopantetheine + ATP + H(+) = 3'-dephospho-CoA + diphosphate</text>
        <dbReference type="Rhea" id="RHEA:19801"/>
        <dbReference type="ChEBI" id="CHEBI:15378"/>
        <dbReference type="ChEBI" id="CHEBI:30616"/>
        <dbReference type="ChEBI" id="CHEBI:33019"/>
        <dbReference type="ChEBI" id="CHEBI:57328"/>
        <dbReference type="ChEBI" id="CHEBI:61723"/>
        <dbReference type="EC" id="2.7.7.3"/>
    </reaction>
</comment>
<dbReference type="PANTHER" id="PTHR21342:SF1">
    <property type="entry name" value="PHOSPHOPANTETHEINE ADENYLYLTRANSFERASE"/>
    <property type="match status" value="1"/>
</dbReference>
<comment type="cofactor">
    <cofactor evidence="9">
        <name>Mg(2+)</name>
        <dbReference type="ChEBI" id="CHEBI:18420"/>
    </cofactor>
</comment>
<evidence type="ECO:0000256" key="7">
    <source>
        <dbReference type="ARBA" id="ARBA00022993"/>
    </source>
</evidence>
<comment type="subcellular location">
    <subcellularLocation>
        <location evidence="9">Cytoplasm</location>
    </subcellularLocation>
</comment>
<comment type="pathway">
    <text evidence="9">Cofactor biosynthesis; coenzyme A biosynthesis; CoA from (R)-pantothenate: step 4/5.</text>
</comment>
<proteinExistence type="inferred from homology"/>
<dbReference type="GO" id="GO:0004595">
    <property type="term" value="F:pantetheine-phosphate adenylyltransferase activity"/>
    <property type="evidence" value="ECO:0007669"/>
    <property type="project" value="UniProtKB-UniRule"/>
</dbReference>
<evidence type="ECO:0000256" key="1">
    <source>
        <dbReference type="ARBA" id="ARBA00022490"/>
    </source>
</evidence>
<feature type="binding site" evidence="9">
    <location>
        <position position="98"/>
    </location>
    <ligand>
        <name>ATP</name>
        <dbReference type="ChEBI" id="CHEBI:30616"/>
    </ligand>
</feature>
<dbReference type="EMBL" id="DTFV01000033">
    <property type="protein sequence ID" value="HGI30048.1"/>
    <property type="molecule type" value="Genomic_DNA"/>
</dbReference>
<evidence type="ECO:0000256" key="8">
    <source>
        <dbReference type="ARBA" id="ARBA00029346"/>
    </source>
</evidence>
<dbReference type="InterPro" id="IPR001980">
    <property type="entry name" value="PPAT"/>
</dbReference>
<dbReference type="GO" id="GO:0005524">
    <property type="term" value="F:ATP binding"/>
    <property type="evidence" value="ECO:0007669"/>
    <property type="project" value="UniProtKB-KW"/>
</dbReference>
<dbReference type="PANTHER" id="PTHR21342">
    <property type="entry name" value="PHOSPHOPANTETHEINE ADENYLYLTRANSFERASE"/>
    <property type="match status" value="1"/>
</dbReference>
<feature type="binding site" evidence="9">
    <location>
        <position position="73"/>
    </location>
    <ligand>
        <name>substrate</name>
    </ligand>
</feature>
<evidence type="ECO:0000256" key="6">
    <source>
        <dbReference type="ARBA" id="ARBA00022842"/>
    </source>
</evidence>
<keyword evidence="3 9" id="KW-0548">Nucleotidyltransferase</keyword>
<dbReference type="CDD" id="cd02163">
    <property type="entry name" value="PPAT"/>
    <property type="match status" value="1"/>
</dbReference>
<dbReference type="EC" id="2.7.7.3" evidence="9"/>
<evidence type="ECO:0000256" key="4">
    <source>
        <dbReference type="ARBA" id="ARBA00022741"/>
    </source>
</evidence>
<keyword evidence="1 9" id="KW-0963">Cytoplasm</keyword>
<feature type="binding site" evidence="9">
    <location>
        <begin position="9"/>
        <end position="10"/>
    </location>
    <ligand>
        <name>ATP</name>
        <dbReference type="ChEBI" id="CHEBI:30616"/>
    </ligand>
</feature>
<dbReference type="GO" id="GO:0015937">
    <property type="term" value="P:coenzyme A biosynthetic process"/>
    <property type="evidence" value="ECO:0007669"/>
    <property type="project" value="UniProtKB-UniRule"/>
</dbReference>
<dbReference type="GO" id="GO:0005737">
    <property type="term" value="C:cytoplasm"/>
    <property type="evidence" value="ECO:0007669"/>
    <property type="project" value="UniProtKB-SubCell"/>
</dbReference>
<reference evidence="11" key="1">
    <citation type="journal article" date="2020" name="mSystems">
        <title>Genome- and Community-Level Interaction Insights into Carbon Utilization and Element Cycling Functions of Hydrothermarchaeota in Hydrothermal Sediment.</title>
        <authorList>
            <person name="Zhou Z."/>
            <person name="Liu Y."/>
            <person name="Xu W."/>
            <person name="Pan J."/>
            <person name="Luo Z.H."/>
            <person name="Li M."/>
        </authorList>
    </citation>
    <scope>NUCLEOTIDE SEQUENCE [LARGE SCALE GENOMIC DNA]</scope>
    <source>
        <strain evidence="11">SpSt-747</strain>
    </source>
</reference>
<keyword evidence="2 9" id="KW-0808">Transferase</keyword>
<dbReference type="NCBIfam" id="TIGR00125">
    <property type="entry name" value="cyt_tran_rel"/>
    <property type="match status" value="1"/>
</dbReference>
<dbReference type="PRINTS" id="PR01020">
    <property type="entry name" value="LPSBIOSNTHSS"/>
</dbReference>
<feature type="binding site" evidence="9">
    <location>
        <begin position="123"/>
        <end position="129"/>
    </location>
    <ligand>
        <name>ATP</name>
        <dbReference type="ChEBI" id="CHEBI:30616"/>
    </ligand>
</feature>
<evidence type="ECO:0000256" key="3">
    <source>
        <dbReference type="ARBA" id="ARBA00022695"/>
    </source>
</evidence>
<dbReference type="HAMAP" id="MF_00151">
    <property type="entry name" value="PPAT_bact"/>
    <property type="match status" value="1"/>
</dbReference>
<sequence length="162" mass="18333">MIVAIYPGSFDPITNGHLDIIDRARKIFDHLIVAVLQNPNKVPLFSAEERKRMIEEAVADFPNVAVEVFDGLLVHFARSRGCRVILRGLRAISDYEYETQIALTNRKMAPEIETIFLPTSTEYSYLNSTVVKEIARFGGCVRGLVPPGVERRLREKFSSVPR</sequence>
<name>A0A7V3YFC9_9BACT</name>
<evidence type="ECO:0000259" key="10">
    <source>
        <dbReference type="Pfam" id="PF01467"/>
    </source>
</evidence>
<feature type="binding site" evidence="9">
    <location>
        <position position="17"/>
    </location>
    <ligand>
        <name>ATP</name>
        <dbReference type="ChEBI" id="CHEBI:30616"/>
    </ligand>
</feature>
<comment type="similarity">
    <text evidence="9">Belongs to the bacterial CoaD family.</text>
</comment>
<gene>
    <name evidence="9" type="primary">coaD</name>
    <name evidence="11" type="ORF">ENV30_01855</name>
</gene>
<comment type="function">
    <text evidence="9">Reversibly transfers an adenylyl group from ATP to 4'-phosphopantetheine, yielding dephospho-CoA (dPCoA) and pyrophosphate.</text>
</comment>
<evidence type="ECO:0000313" key="11">
    <source>
        <dbReference type="EMBL" id="HGI30048.1"/>
    </source>
</evidence>
<keyword evidence="6 9" id="KW-0460">Magnesium</keyword>
<dbReference type="NCBIfam" id="TIGR01510">
    <property type="entry name" value="coaD_prev_kdtB"/>
    <property type="match status" value="1"/>
</dbReference>
<evidence type="ECO:0000256" key="2">
    <source>
        <dbReference type="ARBA" id="ARBA00022679"/>
    </source>
</evidence>
<evidence type="ECO:0000256" key="5">
    <source>
        <dbReference type="ARBA" id="ARBA00022840"/>
    </source>
</evidence>
<dbReference type="SUPFAM" id="SSF52374">
    <property type="entry name" value="Nucleotidylyl transferase"/>
    <property type="match status" value="1"/>
</dbReference>
<feature type="domain" description="Cytidyltransferase-like" evidence="10">
    <location>
        <begin position="5"/>
        <end position="133"/>
    </location>
</feature>
<feature type="binding site" evidence="9">
    <location>
        <position position="9"/>
    </location>
    <ligand>
        <name>substrate</name>
    </ligand>
</feature>